<dbReference type="InterPro" id="IPR046342">
    <property type="entry name" value="CBS_dom_sf"/>
</dbReference>
<keyword evidence="1" id="KW-0677">Repeat</keyword>
<reference evidence="5" key="1">
    <citation type="journal article" date="2020" name="Fungal Divers.">
        <title>Resolving the Mortierellaceae phylogeny through synthesis of multi-gene phylogenetics and phylogenomics.</title>
        <authorList>
            <person name="Vandepol N."/>
            <person name="Liber J."/>
            <person name="Desiro A."/>
            <person name="Na H."/>
            <person name="Kennedy M."/>
            <person name="Barry K."/>
            <person name="Grigoriev I.V."/>
            <person name="Miller A.N."/>
            <person name="O'Donnell K."/>
            <person name="Stajich J.E."/>
            <person name="Bonito G."/>
        </authorList>
    </citation>
    <scope>NUCLEOTIDE SEQUENCE</scope>
    <source>
        <strain evidence="5">BC1065</strain>
    </source>
</reference>
<evidence type="ECO:0000256" key="2">
    <source>
        <dbReference type="ARBA" id="ARBA00023122"/>
    </source>
</evidence>
<gene>
    <name evidence="5" type="ORF">DFQ27_004048</name>
</gene>
<proteinExistence type="predicted"/>
<protein>
    <recommendedName>
        <fullName evidence="4">CBS domain-containing protein</fullName>
    </recommendedName>
</protein>
<organism evidence="5 6">
    <name type="scientific">Actinomortierella ambigua</name>
    <dbReference type="NCBI Taxonomy" id="1343610"/>
    <lineage>
        <taxon>Eukaryota</taxon>
        <taxon>Fungi</taxon>
        <taxon>Fungi incertae sedis</taxon>
        <taxon>Mucoromycota</taxon>
        <taxon>Mortierellomycotina</taxon>
        <taxon>Mortierellomycetes</taxon>
        <taxon>Mortierellales</taxon>
        <taxon>Mortierellaceae</taxon>
        <taxon>Actinomortierella</taxon>
    </lineage>
</organism>
<dbReference type="Pfam" id="PF00571">
    <property type="entry name" value="CBS"/>
    <property type="match status" value="2"/>
</dbReference>
<accession>A0A9P6U3Y3</accession>
<dbReference type="EMBL" id="JAAAJB010000283">
    <property type="protein sequence ID" value="KAG0259468.1"/>
    <property type="molecule type" value="Genomic_DNA"/>
</dbReference>
<dbReference type="PANTHER" id="PTHR13780:SF128">
    <property type="entry name" value="CBS DOMAIN-CONTAINING PROTEIN"/>
    <property type="match status" value="1"/>
</dbReference>
<dbReference type="SUPFAM" id="SSF54631">
    <property type="entry name" value="CBS-domain pair"/>
    <property type="match status" value="2"/>
</dbReference>
<sequence length="332" mass="36923">MSHHSTFLAQKTVGDVLEEKPNQAPLVDIHVSTTVEKVFETLLTYDFLSVPVYRIFNNVKDYVAIIDAYDLLSSIEERGITEDSVTSPNEEFLAMPVAILVGMTINSSKLWTCTPSTPLTQLIELFTKQRVHRVLVLEEIPVNTDEVDDEDIVPRQQPNGRLLSQTDVVRYLLANNHELGAILDVNADQIAGHALKYQETIDPNVIDQLKRNPITITIQDQALKALQLMASSHASSIAVVDSTGALVAEMSAADLRGINPDRFKDLTKPVMVFLKSSKDSLRRPLSCRPRFSLGQIMSGVVRTHSHRSWLVDDEDRPVGCISLSDILSVLLD</sequence>
<evidence type="ECO:0000256" key="3">
    <source>
        <dbReference type="PROSITE-ProRule" id="PRU00703"/>
    </source>
</evidence>
<evidence type="ECO:0000313" key="6">
    <source>
        <dbReference type="Proteomes" id="UP000807716"/>
    </source>
</evidence>
<evidence type="ECO:0000313" key="5">
    <source>
        <dbReference type="EMBL" id="KAG0259468.1"/>
    </source>
</evidence>
<dbReference type="InterPro" id="IPR050511">
    <property type="entry name" value="AMPK_gamma/SDS23_families"/>
</dbReference>
<evidence type="ECO:0000259" key="4">
    <source>
        <dbReference type="PROSITE" id="PS51371"/>
    </source>
</evidence>
<dbReference type="SMART" id="SM00116">
    <property type="entry name" value="CBS"/>
    <property type="match status" value="4"/>
</dbReference>
<feature type="domain" description="CBS" evidence="4">
    <location>
        <begin position="280"/>
        <end position="332"/>
    </location>
</feature>
<name>A0A9P6U3Y3_9FUNG</name>
<keyword evidence="6" id="KW-1185">Reference proteome</keyword>
<dbReference type="Gene3D" id="3.10.580.10">
    <property type="entry name" value="CBS-domain"/>
    <property type="match status" value="2"/>
</dbReference>
<comment type="caution">
    <text evidence="5">The sequence shown here is derived from an EMBL/GenBank/DDBJ whole genome shotgun (WGS) entry which is preliminary data.</text>
</comment>
<dbReference type="PANTHER" id="PTHR13780">
    <property type="entry name" value="AMP-ACTIVATED PROTEIN KINASE, GAMMA REGULATORY SUBUNIT"/>
    <property type="match status" value="1"/>
</dbReference>
<dbReference type="InterPro" id="IPR000644">
    <property type="entry name" value="CBS_dom"/>
</dbReference>
<dbReference type="AlphaFoldDB" id="A0A9P6U3Y3"/>
<dbReference type="PROSITE" id="PS51371">
    <property type="entry name" value="CBS"/>
    <property type="match status" value="2"/>
</dbReference>
<evidence type="ECO:0000256" key="1">
    <source>
        <dbReference type="ARBA" id="ARBA00022737"/>
    </source>
</evidence>
<feature type="domain" description="CBS" evidence="4">
    <location>
        <begin position="209"/>
        <end position="266"/>
    </location>
</feature>
<dbReference type="OrthoDB" id="449052at2759"/>
<keyword evidence="2 3" id="KW-0129">CBS domain</keyword>
<dbReference type="Proteomes" id="UP000807716">
    <property type="component" value="Unassembled WGS sequence"/>
</dbReference>